<feature type="region of interest" description="Disordered" evidence="1">
    <location>
        <begin position="83"/>
        <end position="120"/>
    </location>
</feature>
<organism evidence="2 3">
    <name type="scientific">Globisporangium ultimum (strain ATCC 200006 / CBS 805.95 / DAOM BR144)</name>
    <name type="common">Pythium ultimum</name>
    <dbReference type="NCBI Taxonomy" id="431595"/>
    <lineage>
        <taxon>Eukaryota</taxon>
        <taxon>Sar</taxon>
        <taxon>Stramenopiles</taxon>
        <taxon>Oomycota</taxon>
        <taxon>Peronosporomycetes</taxon>
        <taxon>Pythiales</taxon>
        <taxon>Pythiaceae</taxon>
        <taxon>Globisporangium</taxon>
    </lineage>
</organism>
<keyword evidence="3" id="KW-1185">Reference proteome</keyword>
<dbReference type="eggNOG" id="KOG4471">
    <property type="taxonomic scope" value="Eukaryota"/>
</dbReference>
<dbReference type="AlphaFoldDB" id="K3W823"/>
<protein>
    <submittedName>
        <fullName evidence="2">Uncharacterized protein</fullName>
    </submittedName>
</protein>
<dbReference type="InParanoid" id="K3W823"/>
<dbReference type="EMBL" id="GL376620">
    <property type="status" value="NOT_ANNOTATED_CDS"/>
    <property type="molecule type" value="Genomic_DNA"/>
</dbReference>
<evidence type="ECO:0000313" key="3">
    <source>
        <dbReference type="Proteomes" id="UP000019132"/>
    </source>
</evidence>
<reference evidence="2" key="3">
    <citation type="submission" date="2015-02" db="UniProtKB">
        <authorList>
            <consortium name="EnsemblProtists"/>
        </authorList>
    </citation>
    <scope>IDENTIFICATION</scope>
    <source>
        <strain evidence="2">DAOM BR144</strain>
    </source>
</reference>
<dbReference type="VEuPathDB" id="FungiDB:PYU1_G001114"/>
<dbReference type="STRING" id="431595.K3W823"/>
<dbReference type="Proteomes" id="UP000019132">
    <property type="component" value="Unassembled WGS sequence"/>
</dbReference>
<feature type="compositionally biased region" description="Acidic residues" evidence="1">
    <location>
        <begin position="109"/>
        <end position="120"/>
    </location>
</feature>
<evidence type="ECO:0000313" key="2">
    <source>
        <dbReference type="EnsemblProtists" id="PYU1_T001114"/>
    </source>
</evidence>
<accession>K3W823</accession>
<feature type="compositionally biased region" description="Basic and acidic residues" evidence="1">
    <location>
        <begin position="86"/>
        <end position="100"/>
    </location>
</feature>
<name>K3W823_GLOUD</name>
<sequence length="215" mass="24608">MWNNASELDVASESDEQSRIGKMGSFEDVLIPCCSMKALHFWTRYYLRWDPTTNFGRDASIEIETLHRDLLLRFETLQTRVNNTKARGEEASKPKVAERRRGVKQLDSPNDDDDEEDEDDVIGPMFALDDASIPNGERLSAKEATILRPQDTHVVHLSLDQLLRDGNGRTKSDPQPESIHAQIERLKRERQESIEKIEAAFQEQLSRLMSQARAS</sequence>
<dbReference type="HOGENOM" id="CLU_1285577_0_0_1"/>
<evidence type="ECO:0000256" key="1">
    <source>
        <dbReference type="SAM" id="MobiDB-lite"/>
    </source>
</evidence>
<proteinExistence type="predicted"/>
<reference evidence="3" key="2">
    <citation type="submission" date="2010-04" db="EMBL/GenBank/DDBJ databases">
        <authorList>
            <person name="Buell R."/>
            <person name="Hamilton J."/>
            <person name="Hostetler J."/>
        </authorList>
    </citation>
    <scope>NUCLEOTIDE SEQUENCE [LARGE SCALE GENOMIC DNA]</scope>
    <source>
        <strain evidence="3">DAOM:BR144</strain>
    </source>
</reference>
<reference evidence="3" key="1">
    <citation type="journal article" date="2010" name="Genome Biol.">
        <title>Genome sequence of the necrotrophic plant pathogen Pythium ultimum reveals original pathogenicity mechanisms and effector repertoire.</title>
        <authorList>
            <person name="Levesque C.A."/>
            <person name="Brouwer H."/>
            <person name="Cano L."/>
            <person name="Hamilton J.P."/>
            <person name="Holt C."/>
            <person name="Huitema E."/>
            <person name="Raffaele S."/>
            <person name="Robideau G.P."/>
            <person name="Thines M."/>
            <person name="Win J."/>
            <person name="Zerillo M.M."/>
            <person name="Beakes G.W."/>
            <person name="Boore J.L."/>
            <person name="Busam D."/>
            <person name="Dumas B."/>
            <person name="Ferriera S."/>
            <person name="Fuerstenberg S.I."/>
            <person name="Gachon C.M."/>
            <person name="Gaulin E."/>
            <person name="Govers F."/>
            <person name="Grenville-Briggs L."/>
            <person name="Horner N."/>
            <person name="Hostetler J."/>
            <person name="Jiang R.H."/>
            <person name="Johnson J."/>
            <person name="Krajaejun T."/>
            <person name="Lin H."/>
            <person name="Meijer H.J."/>
            <person name="Moore B."/>
            <person name="Morris P."/>
            <person name="Phuntmart V."/>
            <person name="Puiu D."/>
            <person name="Shetty J."/>
            <person name="Stajich J.E."/>
            <person name="Tripathy S."/>
            <person name="Wawra S."/>
            <person name="van West P."/>
            <person name="Whitty B.R."/>
            <person name="Coutinho P.M."/>
            <person name="Henrissat B."/>
            <person name="Martin F."/>
            <person name="Thomas P.D."/>
            <person name="Tyler B.M."/>
            <person name="De Vries R.P."/>
            <person name="Kamoun S."/>
            <person name="Yandell M."/>
            <person name="Tisserat N."/>
            <person name="Buell C.R."/>
        </authorList>
    </citation>
    <scope>NUCLEOTIDE SEQUENCE</scope>
    <source>
        <strain evidence="3">DAOM:BR144</strain>
    </source>
</reference>
<dbReference type="EnsemblProtists" id="PYU1_T001114">
    <property type="protein sequence ID" value="PYU1_T001114"/>
    <property type="gene ID" value="PYU1_G001114"/>
</dbReference>